<dbReference type="InterPro" id="IPR050342">
    <property type="entry name" value="HMGB"/>
</dbReference>
<name>A0ABR4G0H3_9EURO</name>
<dbReference type="PANTHER" id="PTHR48112:SF32">
    <property type="entry name" value="HIGH MOBILITY GROUP PROTEIN B3"/>
    <property type="match status" value="1"/>
</dbReference>
<feature type="domain" description="HMG box" evidence="6">
    <location>
        <begin position="235"/>
        <end position="304"/>
    </location>
</feature>
<dbReference type="InterPro" id="IPR036910">
    <property type="entry name" value="HMG_box_dom_sf"/>
</dbReference>
<evidence type="ECO:0000256" key="5">
    <source>
        <dbReference type="SAM" id="MobiDB-lite"/>
    </source>
</evidence>
<evidence type="ECO:0000256" key="2">
    <source>
        <dbReference type="ARBA" id="ARBA00023125"/>
    </source>
</evidence>
<sequence>MPLNLVRRGGGAFRSALARPVRVVVSQSNIKRLLFVARRPLPTAVTASFSRSSSLVGDLIRSYATTSRPKGSNTESTANKKPKNATKAVKKPAKSRRELTPEQIERKEARKKAAEKRQLVRSLKETALQPPKPLPTGARAIAIGKVYAEARAATSGPMSEVLVKASALVESMSADERQQCEKQAEANKIANEAAYEAWIKAYTPNQIREANSARRRLAQLKVTKKASLLKDNRLVKQPTAPYFYFLADKREAGSGIGRSKIMAEETSYLAEEWKSLAPAEKEKYMQLAKADRERYYREHLETYGIQPYVLTRSKSQK</sequence>
<dbReference type="PROSITE" id="PS50118">
    <property type="entry name" value="HMG_BOX_2"/>
    <property type="match status" value="1"/>
</dbReference>
<accession>A0ABR4G0H3</accession>
<dbReference type="SUPFAM" id="SSF47095">
    <property type="entry name" value="HMG-box"/>
    <property type="match status" value="2"/>
</dbReference>
<keyword evidence="2 4" id="KW-0238">DNA-binding</keyword>
<proteinExistence type="predicted"/>
<keyword evidence="8" id="KW-1185">Reference proteome</keyword>
<feature type="compositionally biased region" description="Polar residues" evidence="5">
    <location>
        <begin position="65"/>
        <end position="76"/>
    </location>
</feature>
<evidence type="ECO:0000259" key="6">
    <source>
        <dbReference type="PROSITE" id="PS50118"/>
    </source>
</evidence>
<reference evidence="7 8" key="1">
    <citation type="submission" date="2024-07" db="EMBL/GenBank/DDBJ databases">
        <title>Section-level genome sequencing and comparative genomics of Aspergillus sections Usti and Cavernicolus.</title>
        <authorList>
            <consortium name="Lawrence Berkeley National Laboratory"/>
            <person name="Nybo J.L."/>
            <person name="Vesth T.C."/>
            <person name="Theobald S."/>
            <person name="Frisvad J.C."/>
            <person name="Larsen T.O."/>
            <person name="Kjaerboelling I."/>
            <person name="Rothschild-Mancinelli K."/>
            <person name="Lyhne E.K."/>
            <person name="Kogle M.E."/>
            <person name="Barry K."/>
            <person name="Clum A."/>
            <person name="Na H."/>
            <person name="Ledsgaard L."/>
            <person name="Lin J."/>
            <person name="Lipzen A."/>
            <person name="Kuo A."/>
            <person name="Riley R."/>
            <person name="Mondo S."/>
            <person name="Labutti K."/>
            <person name="Haridas S."/>
            <person name="Pangalinan J."/>
            <person name="Salamov A.A."/>
            <person name="Simmons B.A."/>
            <person name="Magnuson J.K."/>
            <person name="Chen J."/>
            <person name="Drula E."/>
            <person name="Henrissat B."/>
            <person name="Wiebenga A."/>
            <person name="Lubbers R.J."/>
            <person name="Gomes A.C."/>
            <person name="Makela M.R."/>
            <person name="Stajich J."/>
            <person name="Grigoriev I.V."/>
            <person name="Mortensen U.H."/>
            <person name="De Vries R.P."/>
            <person name="Baker S.E."/>
            <person name="Andersen M.R."/>
        </authorList>
    </citation>
    <scope>NUCLEOTIDE SEQUENCE [LARGE SCALE GENOMIC DNA]</scope>
    <source>
        <strain evidence="7 8">CBS 209.92</strain>
    </source>
</reference>
<protein>
    <recommendedName>
        <fullName evidence="6">HMG box domain-containing protein</fullName>
    </recommendedName>
</protein>
<evidence type="ECO:0000256" key="3">
    <source>
        <dbReference type="ARBA" id="ARBA00023242"/>
    </source>
</evidence>
<dbReference type="InterPro" id="IPR009071">
    <property type="entry name" value="HMG_box_dom"/>
</dbReference>
<comment type="caution">
    <text evidence="7">The sequence shown here is derived from an EMBL/GenBank/DDBJ whole genome shotgun (WGS) entry which is preliminary data.</text>
</comment>
<dbReference type="EMBL" id="JBFTWV010000070">
    <property type="protein sequence ID" value="KAL2789001.1"/>
    <property type="molecule type" value="Genomic_DNA"/>
</dbReference>
<evidence type="ECO:0000313" key="8">
    <source>
        <dbReference type="Proteomes" id="UP001610563"/>
    </source>
</evidence>
<organism evidence="7 8">
    <name type="scientific">Aspergillus keveii</name>
    <dbReference type="NCBI Taxonomy" id="714993"/>
    <lineage>
        <taxon>Eukaryota</taxon>
        <taxon>Fungi</taxon>
        <taxon>Dikarya</taxon>
        <taxon>Ascomycota</taxon>
        <taxon>Pezizomycotina</taxon>
        <taxon>Eurotiomycetes</taxon>
        <taxon>Eurotiomycetidae</taxon>
        <taxon>Eurotiales</taxon>
        <taxon>Aspergillaceae</taxon>
        <taxon>Aspergillus</taxon>
        <taxon>Aspergillus subgen. Nidulantes</taxon>
    </lineage>
</organism>
<keyword evidence="3 4" id="KW-0539">Nucleus</keyword>
<dbReference type="Pfam" id="PF09011">
    <property type="entry name" value="HMG_box_2"/>
    <property type="match status" value="1"/>
</dbReference>
<dbReference type="PANTHER" id="PTHR48112">
    <property type="entry name" value="HIGH MOBILITY GROUP PROTEIN DSP1"/>
    <property type="match status" value="1"/>
</dbReference>
<evidence type="ECO:0000256" key="4">
    <source>
        <dbReference type="PROSITE-ProRule" id="PRU00267"/>
    </source>
</evidence>
<evidence type="ECO:0000313" key="7">
    <source>
        <dbReference type="EMBL" id="KAL2789001.1"/>
    </source>
</evidence>
<feature type="compositionally biased region" description="Basic and acidic residues" evidence="5">
    <location>
        <begin position="95"/>
        <end position="124"/>
    </location>
</feature>
<comment type="subcellular location">
    <subcellularLocation>
        <location evidence="1">Nucleus</location>
    </subcellularLocation>
</comment>
<gene>
    <name evidence="7" type="ORF">BJX66DRAFT_245197</name>
</gene>
<dbReference type="Gene3D" id="1.10.30.10">
    <property type="entry name" value="High mobility group box domain"/>
    <property type="match status" value="2"/>
</dbReference>
<dbReference type="Proteomes" id="UP001610563">
    <property type="component" value="Unassembled WGS sequence"/>
</dbReference>
<evidence type="ECO:0000256" key="1">
    <source>
        <dbReference type="ARBA" id="ARBA00004123"/>
    </source>
</evidence>
<feature type="DNA-binding region" description="HMG box" evidence="4">
    <location>
        <begin position="235"/>
        <end position="304"/>
    </location>
</feature>
<feature type="compositionally biased region" description="Basic residues" evidence="5">
    <location>
        <begin position="80"/>
        <end position="94"/>
    </location>
</feature>
<feature type="region of interest" description="Disordered" evidence="5">
    <location>
        <begin position="65"/>
        <end position="135"/>
    </location>
</feature>